<comment type="caution">
    <text evidence="3">The sequence shown here is derived from an EMBL/GenBank/DDBJ whole genome shotgun (WGS) entry which is preliminary data.</text>
</comment>
<dbReference type="Gene3D" id="3.30.1520.10">
    <property type="entry name" value="Phox-like domain"/>
    <property type="match status" value="1"/>
</dbReference>
<dbReference type="PROSITE" id="PS50195">
    <property type="entry name" value="PX"/>
    <property type="match status" value="1"/>
</dbReference>
<protein>
    <recommendedName>
        <fullName evidence="2">PX domain-containing protein</fullName>
    </recommendedName>
</protein>
<evidence type="ECO:0000256" key="1">
    <source>
        <dbReference type="SAM" id="MobiDB-lite"/>
    </source>
</evidence>
<dbReference type="SUPFAM" id="SSF64268">
    <property type="entry name" value="PX domain"/>
    <property type="match status" value="1"/>
</dbReference>
<feature type="domain" description="PX" evidence="2">
    <location>
        <begin position="1"/>
        <end position="134"/>
    </location>
</feature>
<dbReference type="InterPro" id="IPR036871">
    <property type="entry name" value="PX_dom_sf"/>
</dbReference>
<dbReference type="AlphaFoldDB" id="A0A448WIG7"/>
<keyword evidence="4" id="KW-1185">Reference proteome</keyword>
<feature type="region of interest" description="Disordered" evidence="1">
    <location>
        <begin position="1"/>
        <end position="24"/>
    </location>
</feature>
<dbReference type="PANTHER" id="PTHR45850:SF1">
    <property type="entry name" value="SORTING NEXIN 6, ISOFORM B"/>
    <property type="match status" value="1"/>
</dbReference>
<dbReference type="GO" id="GO:0035091">
    <property type="term" value="F:phosphatidylinositol binding"/>
    <property type="evidence" value="ECO:0007669"/>
    <property type="project" value="InterPro"/>
</dbReference>
<dbReference type="OrthoDB" id="9976382at2759"/>
<name>A0A448WIG7_9PLAT</name>
<gene>
    <name evidence="3" type="ORF">PXEA_LOCUS6048</name>
</gene>
<proteinExistence type="predicted"/>
<dbReference type="Proteomes" id="UP000784294">
    <property type="component" value="Unassembled WGS sequence"/>
</dbReference>
<organism evidence="3 4">
    <name type="scientific">Protopolystoma xenopodis</name>
    <dbReference type="NCBI Taxonomy" id="117903"/>
    <lineage>
        <taxon>Eukaryota</taxon>
        <taxon>Metazoa</taxon>
        <taxon>Spiralia</taxon>
        <taxon>Lophotrochozoa</taxon>
        <taxon>Platyhelminthes</taxon>
        <taxon>Monogenea</taxon>
        <taxon>Polyopisthocotylea</taxon>
        <taxon>Polystomatidea</taxon>
        <taxon>Polystomatidae</taxon>
        <taxon>Protopolystoma</taxon>
    </lineage>
</organism>
<sequence>MDREELLSGGLFNDTVPIGGPHRTSITPRINVGKNEMEHDPPIQVVLSDATSVEDTTCLPQFRSKEFSVQRTHEEFVWLHNQLEDNISYAGVILPPCPPRPDFDASRAKLQRLAEGDGNMTKEDLQKMKAELEA</sequence>
<dbReference type="EMBL" id="CAAALY010015272">
    <property type="protein sequence ID" value="VEL12608.1"/>
    <property type="molecule type" value="Genomic_DNA"/>
</dbReference>
<accession>A0A448WIG7</accession>
<dbReference type="Pfam" id="PF00787">
    <property type="entry name" value="PX"/>
    <property type="match status" value="1"/>
</dbReference>
<reference evidence="3" key="1">
    <citation type="submission" date="2018-11" db="EMBL/GenBank/DDBJ databases">
        <authorList>
            <consortium name="Pathogen Informatics"/>
        </authorList>
    </citation>
    <scope>NUCLEOTIDE SEQUENCE</scope>
</reference>
<evidence type="ECO:0000313" key="4">
    <source>
        <dbReference type="Proteomes" id="UP000784294"/>
    </source>
</evidence>
<feature type="region of interest" description="Disordered" evidence="1">
    <location>
        <begin position="113"/>
        <end position="134"/>
    </location>
</feature>
<evidence type="ECO:0000259" key="2">
    <source>
        <dbReference type="PROSITE" id="PS50195"/>
    </source>
</evidence>
<evidence type="ECO:0000313" key="3">
    <source>
        <dbReference type="EMBL" id="VEL12608.1"/>
    </source>
</evidence>
<dbReference type="PANTHER" id="PTHR45850">
    <property type="entry name" value="SORTING NEXIN FAMILY MEMBER"/>
    <property type="match status" value="1"/>
</dbReference>
<dbReference type="InterPro" id="IPR001683">
    <property type="entry name" value="PX_dom"/>
</dbReference>